<evidence type="ECO:0000313" key="2">
    <source>
        <dbReference type="Proteomes" id="UP000428260"/>
    </source>
</evidence>
<sequence>MKEISFSELKSINGGETGDFAYAVAKWCVHYAISEMTGGLSNIYLLIKNCK</sequence>
<dbReference type="EMBL" id="CP046401">
    <property type="protein sequence ID" value="QGY43592.1"/>
    <property type="molecule type" value="Genomic_DNA"/>
</dbReference>
<dbReference type="Proteomes" id="UP000428260">
    <property type="component" value="Chromosome"/>
</dbReference>
<organism evidence="1 2">
    <name type="scientific">Maribellus comscasis</name>
    <dbReference type="NCBI Taxonomy" id="2681766"/>
    <lineage>
        <taxon>Bacteria</taxon>
        <taxon>Pseudomonadati</taxon>
        <taxon>Bacteroidota</taxon>
        <taxon>Bacteroidia</taxon>
        <taxon>Marinilabiliales</taxon>
        <taxon>Prolixibacteraceae</taxon>
        <taxon>Maribellus</taxon>
    </lineage>
</organism>
<name>A0A6I6JTW4_9BACT</name>
<dbReference type="InterPro" id="IPR010133">
    <property type="entry name" value="Bacteriocin_signal_seq"/>
</dbReference>
<dbReference type="NCBIfam" id="TIGR01847">
    <property type="entry name" value="bacteriocin_sig"/>
    <property type="match status" value="1"/>
</dbReference>
<dbReference type="RefSeq" id="WP_158864874.1">
    <property type="nucleotide sequence ID" value="NZ_CP046401.1"/>
</dbReference>
<keyword evidence="2" id="KW-1185">Reference proteome</keyword>
<proteinExistence type="predicted"/>
<gene>
    <name evidence="1" type="ORF">GM418_07935</name>
</gene>
<dbReference type="KEGG" id="mcos:GM418_07935"/>
<reference evidence="1 2" key="1">
    <citation type="submission" date="2019-11" db="EMBL/GenBank/DDBJ databases">
        <authorList>
            <person name="Zheng R.K."/>
            <person name="Sun C.M."/>
        </authorList>
    </citation>
    <scope>NUCLEOTIDE SEQUENCE [LARGE SCALE GENOMIC DNA]</scope>
    <source>
        <strain evidence="1 2">WC007</strain>
    </source>
</reference>
<protein>
    <submittedName>
        <fullName evidence="1">Bacteriocin</fullName>
    </submittedName>
</protein>
<accession>A0A6I6JTW4</accession>
<evidence type="ECO:0000313" key="1">
    <source>
        <dbReference type="EMBL" id="QGY43592.1"/>
    </source>
</evidence>
<dbReference type="AlphaFoldDB" id="A0A6I6JTW4"/>